<gene>
    <name evidence="1" type="ORF">MANES_03G076166v8</name>
</gene>
<name>A0ACB7HZE6_MANES</name>
<evidence type="ECO:0000313" key="2">
    <source>
        <dbReference type="Proteomes" id="UP000091857"/>
    </source>
</evidence>
<sequence length="131" mass="15597">MKHRLKEKNIGYVVLSDTYCIFHYFFCHTRTLKLLLVLACIRPSIFKMISLQICSCNNKRRITCNKINTYGELSFLGEHAFMSYILKVYNTSWIKSQFPPKKNPHLIHIQTQFLNLNTAYFYYRVIFLTAL</sequence>
<comment type="caution">
    <text evidence="1">The sequence shown here is derived from an EMBL/GenBank/DDBJ whole genome shotgun (WGS) entry which is preliminary data.</text>
</comment>
<dbReference type="EMBL" id="CM004389">
    <property type="protein sequence ID" value="KAG8657541.1"/>
    <property type="molecule type" value="Genomic_DNA"/>
</dbReference>
<dbReference type="Proteomes" id="UP000091857">
    <property type="component" value="Chromosome 3"/>
</dbReference>
<evidence type="ECO:0000313" key="1">
    <source>
        <dbReference type="EMBL" id="KAG8657541.1"/>
    </source>
</evidence>
<reference evidence="2" key="1">
    <citation type="journal article" date="2016" name="Nat. Biotechnol.">
        <title>Sequencing wild and cultivated cassava and related species reveals extensive interspecific hybridization and genetic diversity.</title>
        <authorList>
            <person name="Bredeson J.V."/>
            <person name="Lyons J.B."/>
            <person name="Prochnik S.E."/>
            <person name="Wu G.A."/>
            <person name="Ha C.M."/>
            <person name="Edsinger-Gonzales E."/>
            <person name="Grimwood J."/>
            <person name="Schmutz J."/>
            <person name="Rabbi I.Y."/>
            <person name="Egesi C."/>
            <person name="Nauluvula P."/>
            <person name="Lebot V."/>
            <person name="Ndunguru J."/>
            <person name="Mkamilo G."/>
            <person name="Bart R.S."/>
            <person name="Setter T.L."/>
            <person name="Gleadow R.M."/>
            <person name="Kulakow P."/>
            <person name="Ferguson M.E."/>
            <person name="Rounsley S."/>
            <person name="Rokhsar D.S."/>
        </authorList>
    </citation>
    <scope>NUCLEOTIDE SEQUENCE [LARGE SCALE GENOMIC DNA]</scope>
    <source>
        <strain evidence="2">cv. AM560-2</strain>
    </source>
</reference>
<organism evidence="1 2">
    <name type="scientific">Manihot esculenta</name>
    <name type="common">Cassava</name>
    <name type="synonym">Jatropha manihot</name>
    <dbReference type="NCBI Taxonomy" id="3983"/>
    <lineage>
        <taxon>Eukaryota</taxon>
        <taxon>Viridiplantae</taxon>
        <taxon>Streptophyta</taxon>
        <taxon>Embryophyta</taxon>
        <taxon>Tracheophyta</taxon>
        <taxon>Spermatophyta</taxon>
        <taxon>Magnoliopsida</taxon>
        <taxon>eudicotyledons</taxon>
        <taxon>Gunneridae</taxon>
        <taxon>Pentapetalae</taxon>
        <taxon>rosids</taxon>
        <taxon>fabids</taxon>
        <taxon>Malpighiales</taxon>
        <taxon>Euphorbiaceae</taxon>
        <taxon>Crotonoideae</taxon>
        <taxon>Manihoteae</taxon>
        <taxon>Manihot</taxon>
    </lineage>
</organism>
<keyword evidence="2" id="KW-1185">Reference proteome</keyword>
<protein>
    <submittedName>
        <fullName evidence="1">Uncharacterized protein</fullName>
    </submittedName>
</protein>
<proteinExistence type="predicted"/>
<accession>A0ACB7HZE6</accession>